<dbReference type="InterPro" id="IPR001128">
    <property type="entry name" value="Cyt_P450"/>
</dbReference>
<feature type="chain" id="PRO_5024987156" evidence="9">
    <location>
        <begin position="20"/>
        <end position="457"/>
    </location>
</feature>
<dbReference type="Gene3D" id="1.10.630.10">
    <property type="entry name" value="Cytochrome P450"/>
    <property type="match status" value="2"/>
</dbReference>
<evidence type="ECO:0000256" key="1">
    <source>
        <dbReference type="ARBA" id="ARBA00001971"/>
    </source>
</evidence>
<keyword evidence="3 7" id="KW-0479">Metal-binding</keyword>
<evidence type="ECO:0000256" key="7">
    <source>
        <dbReference type="PIRSR" id="PIRSR602401-1"/>
    </source>
</evidence>
<feature type="binding site" description="axial binding residue" evidence="7">
    <location>
        <position position="405"/>
    </location>
    <ligand>
        <name>heme</name>
        <dbReference type="ChEBI" id="CHEBI:30413"/>
    </ligand>
    <ligandPart>
        <name>Fe</name>
        <dbReference type="ChEBI" id="CHEBI:18248"/>
    </ligandPart>
</feature>
<dbReference type="SUPFAM" id="SSF48264">
    <property type="entry name" value="Cytochrome P450"/>
    <property type="match status" value="1"/>
</dbReference>
<keyword evidence="4 8" id="KW-0560">Oxidoreductase</keyword>
<evidence type="ECO:0000256" key="5">
    <source>
        <dbReference type="ARBA" id="ARBA00023004"/>
    </source>
</evidence>
<evidence type="ECO:0000256" key="9">
    <source>
        <dbReference type="SAM" id="SignalP"/>
    </source>
</evidence>
<dbReference type="InterPro" id="IPR002401">
    <property type="entry name" value="Cyt_P450_E_grp-I"/>
</dbReference>
<dbReference type="InterPro" id="IPR017972">
    <property type="entry name" value="Cyt_P450_CS"/>
</dbReference>
<keyword evidence="11" id="KW-1185">Reference proteome</keyword>
<evidence type="ECO:0000313" key="10">
    <source>
        <dbReference type="EMBL" id="KAB8075090.1"/>
    </source>
</evidence>
<organism evidence="10 11">
    <name type="scientific">Aspergillus leporis</name>
    <dbReference type="NCBI Taxonomy" id="41062"/>
    <lineage>
        <taxon>Eukaryota</taxon>
        <taxon>Fungi</taxon>
        <taxon>Dikarya</taxon>
        <taxon>Ascomycota</taxon>
        <taxon>Pezizomycotina</taxon>
        <taxon>Eurotiomycetes</taxon>
        <taxon>Eurotiomycetidae</taxon>
        <taxon>Eurotiales</taxon>
        <taxon>Aspergillaceae</taxon>
        <taxon>Aspergillus</taxon>
        <taxon>Aspergillus subgen. Circumdati</taxon>
    </lineage>
</organism>
<evidence type="ECO:0000256" key="6">
    <source>
        <dbReference type="ARBA" id="ARBA00023033"/>
    </source>
</evidence>
<dbReference type="GO" id="GO:0004497">
    <property type="term" value="F:monooxygenase activity"/>
    <property type="evidence" value="ECO:0007669"/>
    <property type="project" value="UniProtKB-KW"/>
</dbReference>
<dbReference type="EMBL" id="ML732199">
    <property type="protein sequence ID" value="KAB8075090.1"/>
    <property type="molecule type" value="Genomic_DNA"/>
</dbReference>
<sequence>MSCTAQLIIWSWILNVFLTLKYPIRHVETGRRIPGPSYAWPNGQGDAEKFVHGRERSEEWQRKYGDVYRIWAGMTLEVVLTRPEQLHAIFKDSDKHKKAADSDSGYFMSRILGHCLGLMAGQRWKFLKGIVAPPFMHPAAVKSISRVQKQAREHIYDLEAKGDLRYGRIHPIQDLKMLPFFIVAESNYGTLSPEMKSELYALAPARENLMKFVLFGGLARFHFSRFLPTQANRQLQRFRSQWQAFNRAAYERAKEKQPSTLSRKTLYANLDVTTGGLSWNLVFLASNPACQAKLYEELSTLITPEAEAGYISRNGTYLAACVLESSRLRPALPFTIPQSAPTERLVKGYRIPVGTNYVVDTWGLNVRNEFWAPDNNTYRPERFLGSSATDLRYHFWRFGFGPRQCIGRYTADVVIRAILLYLVKHYELEMLGEGSWTQDPECWITHPNLQVKCVRRT</sequence>
<gene>
    <name evidence="10" type="ORF">BDV29DRAFT_155976</name>
</gene>
<dbReference type="InterPro" id="IPR050121">
    <property type="entry name" value="Cytochrome_P450_monoxygenase"/>
</dbReference>
<dbReference type="GO" id="GO:0020037">
    <property type="term" value="F:heme binding"/>
    <property type="evidence" value="ECO:0007669"/>
    <property type="project" value="InterPro"/>
</dbReference>
<dbReference type="CDD" id="cd20615">
    <property type="entry name" value="CYP_GliC-like"/>
    <property type="match status" value="1"/>
</dbReference>
<keyword evidence="7 8" id="KW-0349">Heme</keyword>
<accession>A0A5N5X6X2</accession>
<dbReference type="PANTHER" id="PTHR24305">
    <property type="entry name" value="CYTOCHROME P450"/>
    <property type="match status" value="1"/>
</dbReference>
<dbReference type="GO" id="GO:0005506">
    <property type="term" value="F:iron ion binding"/>
    <property type="evidence" value="ECO:0007669"/>
    <property type="project" value="InterPro"/>
</dbReference>
<proteinExistence type="inferred from homology"/>
<dbReference type="OrthoDB" id="2789670at2759"/>
<keyword evidence="5 7" id="KW-0408">Iron</keyword>
<dbReference type="InterPro" id="IPR036396">
    <property type="entry name" value="Cyt_P450_sf"/>
</dbReference>
<dbReference type="PROSITE" id="PS00086">
    <property type="entry name" value="CYTOCHROME_P450"/>
    <property type="match status" value="1"/>
</dbReference>
<name>A0A5N5X6X2_9EURO</name>
<dbReference type="PRINTS" id="PR00385">
    <property type="entry name" value="P450"/>
</dbReference>
<dbReference type="Pfam" id="PF00067">
    <property type="entry name" value="p450"/>
    <property type="match status" value="2"/>
</dbReference>
<dbReference type="GO" id="GO:0016705">
    <property type="term" value="F:oxidoreductase activity, acting on paired donors, with incorporation or reduction of molecular oxygen"/>
    <property type="evidence" value="ECO:0007669"/>
    <property type="project" value="InterPro"/>
</dbReference>
<evidence type="ECO:0000256" key="8">
    <source>
        <dbReference type="RuleBase" id="RU000461"/>
    </source>
</evidence>
<evidence type="ECO:0000256" key="4">
    <source>
        <dbReference type="ARBA" id="ARBA00023002"/>
    </source>
</evidence>
<dbReference type="PANTHER" id="PTHR24305:SF166">
    <property type="entry name" value="CYTOCHROME P450 12A4, MITOCHONDRIAL-RELATED"/>
    <property type="match status" value="1"/>
</dbReference>
<reference evidence="10 11" key="1">
    <citation type="submission" date="2019-04" db="EMBL/GenBank/DDBJ databases">
        <title>Friends and foes A comparative genomics study of 23 Aspergillus species from section Flavi.</title>
        <authorList>
            <consortium name="DOE Joint Genome Institute"/>
            <person name="Kjaerbolling I."/>
            <person name="Vesth T."/>
            <person name="Frisvad J.C."/>
            <person name="Nybo J.L."/>
            <person name="Theobald S."/>
            <person name="Kildgaard S."/>
            <person name="Isbrandt T."/>
            <person name="Kuo A."/>
            <person name="Sato A."/>
            <person name="Lyhne E.K."/>
            <person name="Kogle M.E."/>
            <person name="Wiebenga A."/>
            <person name="Kun R.S."/>
            <person name="Lubbers R.J."/>
            <person name="Makela M.R."/>
            <person name="Barry K."/>
            <person name="Chovatia M."/>
            <person name="Clum A."/>
            <person name="Daum C."/>
            <person name="Haridas S."/>
            <person name="He G."/>
            <person name="LaButti K."/>
            <person name="Lipzen A."/>
            <person name="Mondo S."/>
            <person name="Riley R."/>
            <person name="Salamov A."/>
            <person name="Simmons B.A."/>
            <person name="Magnuson J.K."/>
            <person name="Henrissat B."/>
            <person name="Mortensen U.H."/>
            <person name="Larsen T.O."/>
            <person name="Devries R.P."/>
            <person name="Grigoriev I.V."/>
            <person name="Machida M."/>
            <person name="Baker S.E."/>
            <person name="Andersen M.R."/>
        </authorList>
    </citation>
    <scope>NUCLEOTIDE SEQUENCE [LARGE SCALE GENOMIC DNA]</scope>
    <source>
        <strain evidence="10 11">CBS 151.66</strain>
    </source>
</reference>
<dbReference type="Proteomes" id="UP000326565">
    <property type="component" value="Unassembled WGS sequence"/>
</dbReference>
<dbReference type="AlphaFoldDB" id="A0A5N5X6X2"/>
<evidence type="ECO:0000256" key="2">
    <source>
        <dbReference type="ARBA" id="ARBA00010617"/>
    </source>
</evidence>
<protein>
    <submittedName>
        <fullName evidence="10">Putative cytochrome P450 oxidoreductase GliC-like protein</fullName>
    </submittedName>
</protein>
<comment type="cofactor">
    <cofactor evidence="1 7">
        <name>heme</name>
        <dbReference type="ChEBI" id="CHEBI:30413"/>
    </cofactor>
</comment>
<evidence type="ECO:0000256" key="3">
    <source>
        <dbReference type="ARBA" id="ARBA00022723"/>
    </source>
</evidence>
<dbReference type="PRINTS" id="PR00463">
    <property type="entry name" value="EP450I"/>
</dbReference>
<keyword evidence="9" id="KW-0732">Signal</keyword>
<evidence type="ECO:0000313" key="11">
    <source>
        <dbReference type="Proteomes" id="UP000326565"/>
    </source>
</evidence>
<keyword evidence="6 8" id="KW-0503">Monooxygenase</keyword>
<feature type="signal peptide" evidence="9">
    <location>
        <begin position="1"/>
        <end position="19"/>
    </location>
</feature>
<comment type="similarity">
    <text evidence="2 8">Belongs to the cytochrome P450 family.</text>
</comment>